<protein>
    <submittedName>
        <fullName evidence="6">MFS transporter</fullName>
    </submittedName>
</protein>
<dbReference type="InterPro" id="IPR011701">
    <property type="entry name" value="MFS"/>
</dbReference>
<feature type="transmembrane region" description="Helical" evidence="4">
    <location>
        <begin position="304"/>
        <end position="327"/>
    </location>
</feature>
<dbReference type="InterPro" id="IPR036259">
    <property type="entry name" value="MFS_trans_sf"/>
</dbReference>
<dbReference type="AlphaFoldDB" id="A0A6N7QNZ6"/>
<keyword evidence="2 4" id="KW-1133">Transmembrane helix</keyword>
<keyword evidence="1 4" id="KW-0812">Transmembrane</keyword>
<evidence type="ECO:0000256" key="1">
    <source>
        <dbReference type="ARBA" id="ARBA00022692"/>
    </source>
</evidence>
<accession>A0A6N7QNZ6</accession>
<dbReference type="RefSeq" id="WP_153719144.1">
    <property type="nucleotide sequence ID" value="NZ_WJPP01000002.1"/>
</dbReference>
<dbReference type="InterPro" id="IPR052952">
    <property type="entry name" value="MFS-Transporter"/>
</dbReference>
<feature type="domain" description="Major facilitator superfamily (MFS) profile" evidence="5">
    <location>
        <begin position="11"/>
        <end position="398"/>
    </location>
</feature>
<reference evidence="6 7" key="1">
    <citation type="submission" date="2019-11" db="EMBL/GenBank/DDBJ databases">
        <authorList>
            <person name="Zhang X.Y."/>
        </authorList>
    </citation>
    <scope>NUCLEOTIDE SEQUENCE [LARGE SCALE GENOMIC DNA]</scope>
    <source>
        <strain evidence="6 7">C176</strain>
    </source>
</reference>
<dbReference type="GO" id="GO:0022857">
    <property type="term" value="F:transmembrane transporter activity"/>
    <property type="evidence" value="ECO:0007669"/>
    <property type="project" value="InterPro"/>
</dbReference>
<feature type="transmembrane region" description="Helical" evidence="4">
    <location>
        <begin position="47"/>
        <end position="69"/>
    </location>
</feature>
<feature type="transmembrane region" description="Helical" evidence="4">
    <location>
        <begin position="339"/>
        <end position="365"/>
    </location>
</feature>
<dbReference type="PROSITE" id="PS50850">
    <property type="entry name" value="MFS"/>
    <property type="match status" value="1"/>
</dbReference>
<dbReference type="SUPFAM" id="SSF103473">
    <property type="entry name" value="MFS general substrate transporter"/>
    <property type="match status" value="1"/>
</dbReference>
<name>A0A6N7QNZ6_9GAMM</name>
<evidence type="ECO:0000313" key="7">
    <source>
        <dbReference type="Proteomes" id="UP000433788"/>
    </source>
</evidence>
<dbReference type="EMBL" id="WJPP01000002">
    <property type="protein sequence ID" value="MRH78111.1"/>
    <property type="molecule type" value="Genomic_DNA"/>
</dbReference>
<evidence type="ECO:0000259" key="5">
    <source>
        <dbReference type="PROSITE" id="PS50850"/>
    </source>
</evidence>
<evidence type="ECO:0000256" key="4">
    <source>
        <dbReference type="SAM" id="Phobius"/>
    </source>
</evidence>
<feature type="transmembrane region" description="Helical" evidence="4">
    <location>
        <begin position="371"/>
        <end position="391"/>
    </location>
</feature>
<proteinExistence type="predicted"/>
<sequence length="405" mass="42661">MEDQAKSDTTGVLIATTGALTFAAMVAVFPAAIAPAIGVALEVSPSLIGIQISLLYFGAMLASLTGGGVNQRLGACRTTQVALGLLATGAALMAIGTLPLFVFSSVLMGLGYGLTNPAASHLLVRFTDKNRRGLVFGIKQTGVPLGGMLAGAVAPALAVAYGWRVAVISVVIPAVLGLILLQRRRHQWDGDRRRTTTWQAAPFADLMLVWRHQPLRLLAIASFFFSASQLCLTVFTVTLLVEDIHLSLVHAGVILAIVQVVGVIGRMLWGWIADAIGNGLIALLLVNSVSLSGSLLVTQMTQAWPIWLITAALCLFSFGALSWNGVYLSEVARAAPAGAVARISGGALFVTFAGVMVGPTVFTLMQPLIGSYTKTFFLVAAGTLIGMSLIWRARRLSSYPLTEDQ</sequence>
<organism evidence="6 7">
    <name type="scientific">Spiribacter salilacus</name>
    <dbReference type="NCBI Taxonomy" id="2664894"/>
    <lineage>
        <taxon>Bacteria</taxon>
        <taxon>Pseudomonadati</taxon>
        <taxon>Pseudomonadota</taxon>
        <taxon>Gammaproteobacteria</taxon>
        <taxon>Chromatiales</taxon>
        <taxon>Ectothiorhodospiraceae</taxon>
        <taxon>Spiribacter</taxon>
    </lineage>
</organism>
<feature type="transmembrane region" description="Helical" evidence="4">
    <location>
        <begin position="161"/>
        <end position="181"/>
    </location>
</feature>
<dbReference type="PANTHER" id="PTHR23527:SF1">
    <property type="entry name" value="BLL3282 PROTEIN"/>
    <property type="match status" value="1"/>
</dbReference>
<keyword evidence="3 4" id="KW-0472">Membrane</keyword>
<dbReference type="InterPro" id="IPR020846">
    <property type="entry name" value="MFS_dom"/>
</dbReference>
<dbReference type="Pfam" id="PF07690">
    <property type="entry name" value="MFS_1"/>
    <property type="match status" value="1"/>
</dbReference>
<keyword evidence="7" id="KW-1185">Reference proteome</keyword>
<feature type="transmembrane region" description="Helical" evidence="4">
    <location>
        <begin position="12"/>
        <end position="41"/>
    </location>
</feature>
<feature type="transmembrane region" description="Helical" evidence="4">
    <location>
        <begin position="247"/>
        <end position="268"/>
    </location>
</feature>
<feature type="transmembrane region" description="Helical" evidence="4">
    <location>
        <begin position="280"/>
        <end position="298"/>
    </location>
</feature>
<dbReference type="PANTHER" id="PTHR23527">
    <property type="entry name" value="BLL3282 PROTEIN"/>
    <property type="match status" value="1"/>
</dbReference>
<feature type="transmembrane region" description="Helical" evidence="4">
    <location>
        <begin position="217"/>
        <end position="241"/>
    </location>
</feature>
<gene>
    <name evidence="6" type="ORF">GH984_05270</name>
</gene>
<comment type="caution">
    <text evidence="6">The sequence shown here is derived from an EMBL/GenBank/DDBJ whole genome shotgun (WGS) entry which is preliminary data.</text>
</comment>
<dbReference type="Proteomes" id="UP000433788">
    <property type="component" value="Unassembled WGS sequence"/>
</dbReference>
<evidence type="ECO:0000256" key="3">
    <source>
        <dbReference type="ARBA" id="ARBA00023136"/>
    </source>
</evidence>
<evidence type="ECO:0000256" key="2">
    <source>
        <dbReference type="ARBA" id="ARBA00022989"/>
    </source>
</evidence>
<dbReference type="Gene3D" id="1.20.1250.20">
    <property type="entry name" value="MFS general substrate transporter like domains"/>
    <property type="match status" value="2"/>
</dbReference>
<feature type="transmembrane region" description="Helical" evidence="4">
    <location>
        <begin position="81"/>
        <end position="103"/>
    </location>
</feature>
<evidence type="ECO:0000313" key="6">
    <source>
        <dbReference type="EMBL" id="MRH78111.1"/>
    </source>
</evidence>